<evidence type="ECO:0000256" key="2">
    <source>
        <dbReference type="PIRSR" id="PIRSR016184-1"/>
    </source>
</evidence>
<name>A0A037ZDF1_9RHOB</name>
<protein>
    <submittedName>
        <fullName evidence="3">Phenazine biosynthesis protein</fullName>
    </submittedName>
</protein>
<dbReference type="Gene3D" id="3.10.310.10">
    <property type="entry name" value="Diaminopimelate Epimerase, Chain A, domain 1"/>
    <property type="match status" value="2"/>
</dbReference>
<gene>
    <name evidence="3" type="ORF">ACMU_03560</name>
</gene>
<comment type="similarity">
    <text evidence="1">Belongs to the PhzF family.</text>
</comment>
<accession>A0A037ZDF1</accession>
<dbReference type="STRING" id="1454373.ACMU_03560"/>
<dbReference type="OrthoDB" id="9788221at2"/>
<sequence>MTELRFHVYDVFTDTPFAGNPLAIVEGAGGLRTAQMQTIAREFNLSETIFVIPPANPAHTAKVRIFFPTAEIPFAGHPTVGCAIHLAKAQNAGDFDTEITLEEEAGLVPVRVTCRGDEMRAEFAAPVLPSAFTGQADPALIAKALDISPGDLGPHQPGIWQGGPAFLYAPVRSREVLARVRAIEPHWSTLMDAANVDSAYIYAPTDGADWQARMFSPTAGIPEDPATGSASAILSAQLLANGALGEGRNSLQLLQGVEMGRRSEIGLTIDVSDERLTQIRVSGSAVPFSHGFLTPPAT</sequence>
<dbReference type="EMBL" id="JFKE01000010">
    <property type="protein sequence ID" value="KAJ54172.1"/>
    <property type="molecule type" value="Genomic_DNA"/>
</dbReference>
<evidence type="ECO:0000313" key="3">
    <source>
        <dbReference type="EMBL" id="KAJ54172.1"/>
    </source>
</evidence>
<dbReference type="PIRSF" id="PIRSF016184">
    <property type="entry name" value="PhzC_PhzF"/>
    <property type="match status" value="1"/>
</dbReference>
<organism evidence="3 4">
    <name type="scientific">Actibacterium mucosum KCTC 23349</name>
    <dbReference type="NCBI Taxonomy" id="1454373"/>
    <lineage>
        <taxon>Bacteria</taxon>
        <taxon>Pseudomonadati</taxon>
        <taxon>Pseudomonadota</taxon>
        <taxon>Alphaproteobacteria</taxon>
        <taxon>Rhodobacterales</taxon>
        <taxon>Roseobacteraceae</taxon>
        <taxon>Actibacterium</taxon>
    </lineage>
</organism>
<reference evidence="3 4" key="1">
    <citation type="submission" date="2014-03" db="EMBL/GenBank/DDBJ databases">
        <title>Draft Genome Sequence of Actibacterium mucosum KCTC 23349, a Marine Alphaproteobacterium with Complex Ionic Requirements Isolated from Mediterranean Seawater at Malvarrosa Beach, Valencia, Spain.</title>
        <authorList>
            <person name="Arahal D.R."/>
            <person name="Shao Z."/>
            <person name="Lai Q."/>
            <person name="Pujalte M.J."/>
        </authorList>
    </citation>
    <scope>NUCLEOTIDE SEQUENCE [LARGE SCALE GENOMIC DNA]</scope>
    <source>
        <strain evidence="3 4">KCTC 23349</strain>
    </source>
</reference>
<comment type="caution">
    <text evidence="3">The sequence shown here is derived from an EMBL/GenBank/DDBJ whole genome shotgun (WGS) entry which is preliminary data.</text>
</comment>
<dbReference type="PANTHER" id="PTHR13774">
    <property type="entry name" value="PHENAZINE BIOSYNTHESIS PROTEIN"/>
    <property type="match status" value="1"/>
</dbReference>
<dbReference type="PANTHER" id="PTHR13774:SF32">
    <property type="entry name" value="ANTISENSE-ENHANCING SEQUENCE 1"/>
    <property type="match status" value="1"/>
</dbReference>
<dbReference type="Pfam" id="PF02567">
    <property type="entry name" value="PhzC-PhzF"/>
    <property type="match status" value="1"/>
</dbReference>
<dbReference type="InterPro" id="IPR003719">
    <property type="entry name" value="Phenazine_PhzF-like"/>
</dbReference>
<feature type="active site" evidence="2">
    <location>
        <position position="47"/>
    </location>
</feature>
<dbReference type="NCBIfam" id="TIGR00654">
    <property type="entry name" value="PhzF_family"/>
    <property type="match status" value="1"/>
</dbReference>
<proteinExistence type="inferred from homology"/>
<keyword evidence="4" id="KW-1185">Reference proteome</keyword>
<dbReference type="GO" id="GO:0016853">
    <property type="term" value="F:isomerase activity"/>
    <property type="evidence" value="ECO:0007669"/>
    <property type="project" value="TreeGrafter"/>
</dbReference>
<dbReference type="RefSeq" id="WP_035262164.1">
    <property type="nucleotide sequence ID" value="NZ_JFKE01000010.1"/>
</dbReference>
<evidence type="ECO:0000313" key="4">
    <source>
        <dbReference type="Proteomes" id="UP000026249"/>
    </source>
</evidence>
<dbReference type="GO" id="GO:0005737">
    <property type="term" value="C:cytoplasm"/>
    <property type="evidence" value="ECO:0007669"/>
    <property type="project" value="TreeGrafter"/>
</dbReference>
<dbReference type="SUPFAM" id="SSF54506">
    <property type="entry name" value="Diaminopimelate epimerase-like"/>
    <property type="match status" value="1"/>
</dbReference>
<dbReference type="AlphaFoldDB" id="A0A037ZDF1"/>
<dbReference type="Proteomes" id="UP000026249">
    <property type="component" value="Unassembled WGS sequence"/>
</dbReference>
<evidence type="ECO:0000256" key="1">
    <source>
        <dbReference type="ARBA" id="ARBA00008270"/>
    </source>
</evidence>